<evidence type="ECO:0000256" key="5">
    <source>
        <dbReference type="ARBA" id="ARBA00022989"/>
    </source>
</evidence>
<proteinExistence type="inferred from homology"/>
<feature type="transmembrane region" description="Helical" evidence="7">
    <location>
        <begin position="302"/>
        <end position="328"/>
    </location>
</feature>
<dbReference type="CDD" id="cd06261">
    <property type="entry name" value="TM_PBP2"/>
    <property type="match status" value="1"/>
</dbReference>
<dbReference type="Pfam" id="PF19300">
    <property type="entry name" value="BPD_transp_1_N"/>
    <property type="match status" value="1"/>
</dbReference>
<dbReference type="EMBL" id="VCMV01000001">
    <property type="protein sequence ID" value="KAB0269784.1"/>
    <property type="molecule type" value="Genomic_DNA"/>
</dbReference>
<feature type="domain" description="ABC transmembrane type-1" evidence="8">
    <location>
        <begin position="96"/>
        <end position="321"/>
    </location>
</feature>
<name>A0A5N3PJ81_9HYPH</name>
<dbReference type="InterPro" id="IPR045621">
    <property type="entry name" value="BPD_transp_1_N"/>
</dbReference>
<dbReference type="InterPro" id="IPR035906">
    <property type="entry name" value="MetI-like_sf"/>
</dbReference>
<dbReference type="Gene3D" id="1.10.3720.10">
    <property type="entry name" value="MetI-like"/>
    <property type="match status" value="1"/>
</dbReference>
<dbReference type="OrthoDB" id="9805855at2"/>
<dbReference type="GO" id="GO:0071916">
    <property type="term" value="F:dipeptide transmembrane transporter activity"/>
    <property type="evidence" value="ECO:0007669"/>
    <property type="project" value="TreeGrafter"/>
</dbReference>
<reference evidence="9 10" key="1">
    <citation type="journal article" date="2019" name="Microorganisms">
        <title>Genome Insights into the Novel Species Microvirga brassicacearum, a Rapeseed Endophyte with Biotechnological Potential.</title>
        <authorList>
            <person name="Jimenez-Gomez A."/>
            <person name="Saati-Santamaria Z."/>
            <person name="Igual J.M."/>
            <person name="Rivas R."/>
            <person name="Mateos P.F."/>
            <person name="Garcia-Fraile P."/>
        </authorList>
    </citation>
    <scope>NUCLEOTIDE SEQUENCE [LARGE SCALE GENOMIC DNA]</scope>
    <source>
        <strain evidence="9 10">CDVBN77</strain>
    </source>
</reference>
<dbReference type="PANTHER" id="PTHR43163:SF6">
    <property type="entry name" value="DIPEPTIDE TRANSPORT SYSTEM PERMEASE PROTEIN DPPB-RELATED"/>
    <property type="match status" value="1"/>
</dbReference>
<evidence type="ECO:0000259" key="8">
    <source>
        <dbReference type="PROSITE" id="PS50928"/>
    </source>
</evidence>
<protein>
    <submittedName>
        <fullName evidence="9">ABC transporter permease subunit</fullName>
    </submittedName>
</protein>
<evidence type="ECO:0000256" key="2">
    <source>
        <dbReference type="ARBA" id="ARBA00022448"/>
    </source>
</evidence>
<sequence>MIRLLARKAAIVLTTLLGAVLLAFSFVRLIPGDPIEVRYGDMDLTPEQLDAFRRDLGLDLSLPQQFLIYIQHLLRGDFGTSFTTNRPVWEEFITLLPATLELTICAVIFASIFGILLGITAAVFRNSWIDYGVMSVSVTGASMPVPWWGMMLILLVSVQLGLLPVSGRLSAAYYVESVTGFLTIDALLAKDYEAFRSALRHLVLPTIVLGTGILAVIARMTRSSMLEVLGEDYIRTAQSKGASRARILLVHALRNAMIPIVTIMGLQVGSLVAGAILTETVFSWPGIGRWLVGSVSTRDYPVLQGGVLLIGVMAMLVNLGVDVTYGLLDPRIRSRR</sequence>
<dbReference type="AlphaFoldDB" id="A0A5N3PJ81"/>
<evidence type="ECO:0000256" key="7">
    <source>
        <dbReference type="RuleBase" id="RU363032"/>
    </source>
</evidence>
<feature type="transmembrane region" description="Helical" evidence="7">
    <location>
        <begin position="145"/>
        <end position="165"/>
    </location>
</feature>
<evidence type="ECO:0000256" key="4">
    <source>
        <dbReference type="ARBA" id="ARBA00022692"/>
    </source>
</evidence>
<keyword evidence="3" id="KW-1003">Cell membrane</keyword>
<evidence type="ECO:0000256" key="1">
    <source>
        <dbReference type="ARBA" id="ARBA00004651"/>
    </source>
</evidence>
<keyword evidence="4 7" id="KW-0812">Transmembrane</keyword>
<evidence type="ECO:0000256" key="3">
    <source>
        <dbReference type="ARBA" id="ARBA00022475"/>
    </source>
</evidence>
<dbReference type="Pfam" id="PF00528">
    <property type="entry name" value="BPD_transp_1"/>
    <property type="match status" value="1"/>
</dbReference>
<organism evidence="9 10">
    <name type="scientific">Microvirga brassicacearum</name>
    <dbReference type="NCBI Taxonomy" id="2580413"/>
    <lineage>
        <taxon>Bacteria</taxon>
        <taxon>Pseudomonadati</taxon>
        <taxon>Pseudomonadota</taxon>
        <taxon>Alphaproteobacteria</taxon>
        <taxon>Hyphomicrobiales</taxon>
        <taxon>Methylobacteriaceae</taxon>
        <taxon>Microvirga</taxon>
    </lineage>
</organism>
<feature type="transmembrane region" description="Helical" evidence="7">
    <location>
        <begin position="198"/>
        <end position="218"/>
    </location>
</feature>
<comment type="caution">
    <text evidence="9">The sequence shown here is derived from an EMBL/GenBank/DDBJ whole genome shotgun (WGS) entry which is preliminary data.</text>
</comment>
<keyword evidence="2 7" id="KW-0813">Transport</keyword>
<accession>A0A5N3PJ81</accession>
<feature type="transmembrane region" description="Helical" evidence="7">
    <location>
        <begin position="256"/>
        <end position="282"/>
    </location>
</feature>
<evidence type="ECO:0000313" key="10">
    <source>
        <dbReference type="Proteomes" id="UP000325684"/>
    </source>
</evidence>
<dbReference type="Proteomes" id="UP000325684">
    <property type="component" value="Unassembled WGS sequence"/>
</dbReference>
<dbReference type="PROSITE" id="PS50928">
    <property type="entry name" value="ABC_TM1"/>
    <property type="match status" value="1"/>
</dbReference>
<evidence type="ECO:0000256" key="6">
    <source>
        <dbReference type="ARBA" id="ARBA00023136"/>
    </source>
</evidence>
<keyword evidence="5 7" id="KW-1133">Transmembrane helix</keyword>
<dbReference type="RefSeq" id="WP_150941677.1">
    <property type="nucleotide sequence ID" value="NZ_VCMV01000001.1"/>
</dbReference>
<comment type="similarity">
    <text evidence="7">Belongs to the binding-protein-dependent transport system permease family.</text>
</comment>
<feature type="transmembrane region" description="Helical" evidence="7">
    <location>
        <begin position="100"/>
        <end position="124"/>
    </location>
</feature>
<keyword evidence="6 7" id="KW-0472">Membrane</keyword>
<dbReference type="GO" id="GO:0005886">
    <property type="term" value="C:plasma membrane"/>
    <property type="evidence" value="ECO:0007669"/>
    <property type="project" value="UniProtKB-SubCell"/>
</dbReference>
<dbReference type="InterPro" id="IPR000515">
    <property type="entry name" value="MetI-like"/>
</dbReference>
<gene>
    <name evidence="9" type="ORF">FEZ63_00505</name>
</gene>
<dbReference type="SUPFAM" id="SSF161098">
    <property type="entry name" value="MetI-like"/>
    <property type="match status" value="1"/>
</dbReference>
<dbReference type="PANTHER" id="PTHR43163">
    <property type="entry name" value="DIPEPTIDE TRANSPORT SYSTEM PERMEASE PROTEIN DPPB-RELATED"/>
    <property type="match status" value="1"/>
</dbReference>
<evidence type="ECO:0000313" key="9">
    <source>
        <dbReference type="EMBL" id="KAB0269784.1"/>
    </source>
</evidence>
<comment type="subcellular location">
    <subcellularLocation>
        <location evidence="1 7">Cell membrane</location>
        <topology evidence="1 7">Multi-pass membrane protein</topology>
    </subcellularLocation>
</comment>
<keyword evidence="10" id="KW-1185">Reference proteome</keyword>